<evidence type="ECO:0000256" key="3">
    <source>
        <dbReference type="ARBA" id="ARBA00005336"/>
    </source>
</evidence>
<feature type="signal peptide" evidence="9">
    <location>
        <begin position="1"/>
        <end position="20"/>
    </location>
</feature>
<comment type="catalytic activity">
    <reaction evidence="1">
        <text>Hydrolysis of terminal, non-reducing beta-D-glucosyl residues with release of beta-D-glucose.</text>
        <dbReference type="EC" id="3.2.1.21"/>
    </reaction>
</comment>
<evidence type="ECO:0000313" key="12">
    <source>
        <dbReference type="Proteomes" id="UP000070700"/>
    </source>
</evidence>
<evidence type="ECO:0000256" key="9">
    <source>
        <dbReference type="SAM" id="SignalP"/>
    </source>
</evidence>
<feature type="compositionally biased region" description="Gly residues" evidence="8">
    <location>
        <begin position="190"/>
        <end position="200"/>
    </location>
</feature>
<proteinExistence type="inferred from homology"/>
<dbReference type="InterPro" id="IPR017853">
    <property type="entry name" value="GH"/>
</dbReference>
<dbReference type="RefSeq" id="XP_018064184.1">
    <property type="nucleotide sequence ID" value="XM_018206431.1"/>
</dbReference>
<evidence type="ECO:0000256" key="1">
    <source>
        <dbReference type="ARBA" id="ARBA00000448"/>
    </source>
</evidence>
<dbReference type="GeneID" id="28816157"/>
<dbReference type="PANTHER" id="PTHR42715">
    <property type="entry name" value="BETA-GLUCOSIDASE"/>
    <property type="match status" value="1"/>
</dbReference>
<name>A0A132BCV9_MOLSC</name>
<dbReference type="OrthoDB" id="3472238at2759"/>
<keyword evidence="5" id="KW-0378">Hydrolase</keyword>
<organism evidence="11 12">
    <name type="scientific">Mollisia scopiformis</name>
    <name type="common">Conifer needle endophyte fungus</name>
    <name type="synonym">Phialocephala scopiformis</name>
    <dbReference type="NCBI Taxonomy" id="149040"/>
    <lineage>
        <taxon>Eukaryota</taxon>
        <taxon>Fungi</taxon>
        <taxon>Dikarya</taxon>
        <taxon>Ascomycota</taxon>
        <taxon>Pezizomycotina</taxon>
        <taxon>Leotiomycetes</taxon>
        <taxon>Helotiales</taxon>
        <taxon>Mollisiaceae</taxon>
        <taxon>Mollisia</taxon>
    </lineage>
</organism>
<feature type="compositionally biased region" description="Polar residues" evidence="8">
    <location>
        <begin position="205"/>
        <end position="214"/>
    </location>
</feature>
<evidence type="ECO:0000256" key="6">
    <source>
        <dbReference type="ARBA" id="ARBA00023180"/>
    </source>
</evidence>
<dbReference type="KEGG" id="psco:LY89DRAFT_277926"/>
<evidence type="ECO:0000256" key="8">
    <source>
        <dbReference type="SAM" id="MobiDB-lite"/>
    </source>
</evidence>
<dbReference type="PANTHER" id="PTHR42715:SF14">
    <property type="entry name" value="BETA-GLUCOSIDASE D-RELATED"/>
    <property type="match status" value="1"/>
</dbReference>
<dbReference type="EC" id="3.2.1.21" evidence="4"/>
<sequence>MRPAVIALLALLRFGVVVQGDASSNYTAQLLSSGTIKLGDWQAAYDKAYAIVQTLNTTEKLSIITGGSGGNFSALDMLDSSTNPLTYYYVTTWPAGGAMAMTWDKSAIQSQGSALGAEFRGKGINLAYAPTLEPLGRSAWCGRIGETYGADSYLNGAMGGSFVKGVSSAGVIPSSKHFIMNEQETNRDGTGSGGGGGMGGSPSSTFSNFTIAVR</sequence>
<keyword evidence="6" id="KW-0325">Glycoprotein</keyword>
<dbReference type="InterPro" id="IPR050288">
    <property type="entry name" value="Cellulose_deg_GH3"/>
</dbReference>
<dbReference type="InterPro" id="IPR036962">
    <property type="entry name" value="Glyco_hydro_3_N_sf"/>
</dbReference>
<evidence type="ECO:0000256" key="5">
    <source>
        <dbReference type="ARBA" id="ARBA00022801"/>
    </source>
</evidence>
<dbReference type="PRINTS" id="PR00133">
    <property type="entry name" value="GLHYDRLASE3"/>
</dbReference>
<evidence type="ECO:0000256" key="4">
    <source>
        <dbReference type="ARBA" id="ARBA00012744"/>
    </source>
</evidence>
<comment type="similarity">
    <text evidence="3">Belongs to the glycosyl hydrolase 3 family.</text>
</comment>
<dbReference type="Proteomes" id="UP000070700">
    <property type="component" value="Unassembled WGS sequence"/>
</dbReference>
<evidence type="ECO:0000256" key="2">
    <source>
        <dbReference type="ARBA" id="ARBA00004987"/>
    </source>
</evidence>
<keyword evidence="12" id="KW-1185">Reference proteome</keyword>
<dbReference type="InParanoid" id="A0A132BCV9"/>
<dbReference type="InterPro" id="IPR001764">
    <property type="entry name" value="Glyco_hydro_3_N"/>
</dbReference>
<dbReference type="STRING" id="149040.A0A132BCV9"/>
<accession>A0A132BCV9</accession>
<evidence type="ECO:0000313" key="11">
    <source>
        <dbReference type="EMBL" id="KUJ09829.1"/>
    </source>
</evidence>
<comment type="pathway">
    <text evidence="2">Glycan metabolism; cellulose degradation.</text>
</comment>
<dbReference type="Pfam" id="PF00933">
    <property type="entry name" value="Glyco_hydro_3"/>
    <property type="match status" value="1"/>
</dbReference>
<dbReference type="AlphaFoldDB" id="A0A132BCV9"/>
<keyword evidence="9" id="KW-0732">Signal</keyword>
<evidence type="ECO:0000256" key="7">
    <source>
        <dbReference type="ARBA" id="ARBA00023295"/>
    </source>
</evidence>
<feature type="region of interest" description="Disordered" evidence="8">
    <location>
        <begin position="185"/>
        <end position="214"/>
    </location>
</feature>
<feature type="chain" id="PRO_5007288092" description="beta-glucosidase" evidence="9">
    <location>
        <begin position="21"/>
        <end position="214"/>
    </location>
</feature>
<dbReference type="EMBL" id="KQ947431">
    <property type="protein sequence ID" value="KUJ09829.1"/>
    <property type="molecule type" value="Genomic_DNA"/>
</dbReference>
<keyword evidence="7" id="KW-0326">Glycosidase</keyword>
<gene>
    <name evidence="11" type="ORF">LY89DRAFT_277926</name>
</gene>
<feature type="domain" description="Glycoside hydrolase family 3 N-terminal" evidence="10">
    <location>
        <begin position="91"/>
        <end position="181"/>
    </location>
</feature>
<dbReference type="SUPFAM" id="SSF51445">
    <property type="entry name" value="(Trans)glycosidases"/>
    <property type="match status" value="1"/>
</dbReference>
<dbReference type="GO" id="GO:0008422">
    <property type="term" value="F:beta-glucosidase activity"/>
    <property type="evidence" value="ECO:0007669"/>
    <property type="project" value="UniProtKB-EC"/>
</dbReference>
<evidence type="ECO:0000259" key="10">
    <source>
        <dbReference type="Pfam" id="PF00933"/>
    </source>
</evidence>
<reference evidence="11 12" key="1">
    <citation type="submission" date="2015-10" db="EMBL/GenBank/DDBJ databases">
        <title>Full genome of DAOMC 229536 Phialocephala scopiformis, a fungal endophyte of spruce producing the potent anti-insectan compound rugulosin.</title>
        <authorList>
            <consortium name="DOE Joint Genome Institute"/>
            <person name="Walker A.K."/>
            <person name="Frasz S.L."/>
            <person name="Seifert K.A."/>
            <person name="Miller J.D."/>
            <person name="Mondo S.J."/>
            <person name="Labutti K."/>
            <person name="Lipzen A."/>
            <person name="Dockter R."/>
            <person name="Kennedy M."/>
            <person name="Grigoriev I.V."/>
            <person name="Spatafora J.W."/>
        </authorList>
    </citation>
    <scope>NUCLEOTIDE SEQUENCE [LARGE SCALE GENOMIC DNA]</scope>
    <source>
        <strain evidence="11 12">CBS 120377</strain>
    </source>
</reference>
<dbReference type="Gene3D" id="3.20.20.300">
    <property type="entry name" value="Glycoside hydrolase, family 3, N-terminal domain"/>
    <property type="match status" value="1"/>
</dbReference>
<dbReference type="GO" id="GO:0009251">
    <property type="term" value="P:glucan catabolic process"/>
    <property type="evidence" value="ECO:0007669"/>
    <property type="project" value="TreeGrafter"/>
</dbReference>
<protein>
    <recommendedName>
        <fullName evidence="4">beta-glucosidase</fullName>
        <ecNumber evidence="4">3.2.1.21</ecNumber>
    </recommendedName>
</protein>